<name>A0ABV9Q3D8_9BACL</name>
<comment type="caution">
    <text evidence="2">The sequence shown here is derived from an EMBL/GenBank/DDBJ whole genome shotgun (WGS) entry which is preliminary data.</text>
</comment>
<proteinExistence type="predicted"/>
<feature type="region of interest" description="Disordered" evidence="1">
    <location>
        <begin position="145"/>
        <end position="171"/>
    </location>
</feature>
<keyword evidence="3" id="KW-1185">Reference proteome</keyword>
<protein>
    <submittedName>
        <fullName evidence="2">DUF4320 family protein</fullName>
    </submittedName>
</protein>
<sequence length="171" mass="19667">MPFPFPNRNSRLSRWRFFFRNRRGTASLDFLLILPFLLFFLLVGADLLRWQTTVLSVENVADTAIERMEQQGGMDERVAQQVTRWMEKTHLQPEQWSVMATPVGTNGEEVTITLTGRVPFLSFRLFGFDVSVPVEVTRVGISRKEPPFHSEHEAVQSKEETVKNQEGGDEP</sequence>
<evidence type="ECO:0000313" key="2">
    <source>
        <dbReference type="EMBL" id="MFC4767165.1"/>
    </source>
</evidence>
<evidence type="ECO:0000256" key="1">
    <source>
        <dbReference type="SAM" id="MobiDB-lite"/>
    </source>
</evidence>
<feature type="compositionally biased region" description="Basic and acidic residues" evidence="1">
    <location>
        <begin position="145"/>
        <end position="163"/>
    </location>
</feature>
<evidence type="ECO:0000313" key="3">
    <source>
        <dbReference type="Proteomes" id="UP001596002"/>
    </source>
</evidence>
<reference evidence="3" key="1">
    <citation type="journal article" date="2019" name="Int. J. Syst. Evol. Microbiol.">
        <title>The Global Catalogue of Microorganisms (GCM) 10K type strain sequencing project: providing services to taxonomists for standard genome sequencing and annotation.</title>
        <authorList>
            <consortium name="The Broad Institute Genomics Platform"/>
            <consortium name="The Broad Institute Genome Sequencing Center for Infectious Disease"/>
            <person name="Wu L."/>
            <person name="Ma J."/>
        </authorList>
    </citation>
    <scope>NUCLEOTIDE SEQUENCE [LARGE SCALE GENOMIC DNA]</scope>
    <source>
        <strain evidence="3">WYCCWR 12678</strain>
    </source>
</reference>
<organism evidence="2 3">
    <name type="scientific">Effusibacillus consociatus</name>
    <dbReference type="NCBI Taxonomy" id="1117041"/>
    <lineage>
        <taxon>Bacteria</taxon>
        <taxon>Bacillati</taxon>
        <taxon>Bacillota</taxon>
        <taxon>Bacilli</taxon>
        <taxon>Bacillales</taxon>
        <taxon>Alicyclobacillaceae</taxon>
        <taxon>Effusibacillus</taxon>
    </lineage>
</organism>
<gene>
    <name evidence="2" type="ORF">ACFO8Q_07280</name>
</gene>
<dbReference type="EMBL" id="JBHSHC010000050">
    <property type="protein sequence ID" value="MFC4767165.1"/>
    <property type="molecule type" value="Genomic_DNA"/>
</dbReference>
<dbReference type="Proteomes" id="UP001596002">
    <property type="component" value="Unassembled WGS sequence"/>
</dbReference>
<accession>A0ABV9Q3D8</accession>